<feature type="compositionally biased region" description="Polar residues" evidence="1">
    <location>
        <begin position="1"/>
        <end position="12"/>
    </location>
</feature>
<feature type="compositionally biased region" description="Polar residues" evidence="1">
    <location>
        <begin position="280"/>
        <end position="292"/>
    </location>
</feature>
<protein>
    <submittedName>
        <fullName evidence="2">Uncharacterized protein</fullName>
    </submittedName>
</protein>
<keyword evidence="3" id="KW-1185">Reference proteome</keyword>
<accession>A0A0C3FTY5</accession>
<dbReference type="AlphaFoldDB" id="A0A0C3FTY5"/>
<evidence type="ECO:0000313" key="3">
    <source>
        <dbReference type="Proteomes" id="UP000054166"/>
    </source>
</evidence>
<reference evidence="3" key="2">
    <citation type="submission" date="2015-01" db="EMBL/GenBank/DDBJ databases">
        <title>Evolutionary Origins and Diversification of the Mycorrhizal Mutualists.</title>
        <authorList>
            <consortium name="DOE Joint Genome Institute"/>
            <consortium name="Mycorrhizal Genomics Consortium"/>
            <person name="Kohler A."/>
            <person name="Kuo A."/>
            <person name="Nagy L.G."/>
            <person name="Floudas D."/>
            <person name="Copeland A."/>
            <person name="Barry K.W."/>
            <person name="Cichocki N."/>
            <person name="Veneault-Fourrey C."/>
            <person name="LaButti K."/>
            <person name="Lindquist E.A."/>
            <person name="Lipzen A."/>
            <person name="Lundell T."/>
            <person name="Morin E."/>
            <person name="Murat C."/>
            <person name="Riley R."/>
            <person name="Ohm R."/>
            <person name="Sun H."/>
            <person name="Tunlid A."/>
            <person name="Henrissat B."/>
            <person name="Grigoriev I.V."/>
            <person name="Hibbett D.S."/>
            <person name="Martin F."/>
        </authorList>
    </citation>
    <scope>NUCLEOTIDE SEQUENCE [LARGE SCALE GENOMIC DNA]</scope>
    <source>
        <strain evidence="3">F 1598</strain>
    </source>
</reference>
<feature type="region of interest" description="Disordered" evidence="1">
    <location>
        <begin position="223"/>
        <end position="347"/>
    </location>
</feature>
<proteinExistence type="predicted"/>
<gene>
    <name evidence="2" type="ORF">PILCRDRAFT_814562</name>
</gene>
<evidence type="ECO:0000313" key="2">
    <source>
        <dbReference type="EMBL" id="KIM87850.1"/>
    </source>
</evidence>
<feature type="compositionally biased region" description="Basic residues" evidence="1">
    <location>
        <begin position="333"/>
        <end position="347"/>
    </location>
</feature>
<sequence length="347" mass="38444">MLHSGKQTVTATHDSDDHPSQLTIPGPSFPAYHPEHALPECYDDQVAFLYSRIEELKQLFEQFVEDHNEMKVFRDLWLPLGKLAVSPNVVQVALDEFCQAVKNLKLQITETIEQDPETQKSESPLLSISSHYVDEESSNVHPGPIPMRMVNPSNIKQISDSTKPLEYKIQDKGCTKYPITIKWHPTAPMPGTDAIPTGLRFEVNSSGHVVVSDLPPVVDPPRTSVNGDIAQWRDGVPSASTSTTTTTTISWSKGKKRARSEIMENDAESPQRSRRARVTIKNSELDAQNNPNPDVPAPLRRSARLTAASKNRIAKAKGKIQAMEEGNSSARGSKSRARLRTAAKRAQ</sequence>
<organism evidence="2 3">
    <name type="scientific">Piloderma croceum (strain F 1598)</name>
    <dbReference type="NCBI Taxonomy" id="765440"/>
    <lineage>
        <taxon>Eukaryota</taxon>
        <taxon>Fungi</taxon>
        <taxon>Dikarya</taxon>
        <taxon>Basidiomycota</taxon>
        <taxon>Agaricomycotina</taxon>
        <taxon>Agaricomycetes</taxon>
        <taxon>Agaricomycetidae</taxon>
        <taxon>Atheliales</taxon>
        <taxon>Atheliaceae</taxon>
        <taxon>Piloderma</taxon>
    </lineage>
</organism>
<name>A0A0C3FTY5_PILCF</name>
<feature type="compositionally biased region" description="Low complexity" evidence="1">
    <location>
        <begin position="238"/>
        <end position="252"/>
    </location>
</feature>
<reference evidence="2 3" key="1">
    <citation type="submission" date="2014-04" db="EMBL/GenBank/DDBJ databases">
        <authorList>
            <consortium name="DOE Joint Genome Institute"/>
            <person name="Kuo A."/>
            <person name="Tarkka M."/>
            <person name="Buscot F."/>
            <person name="Kohler A."/>
            <person name="Nagy L.G."/>
            <person name="Floudas D."/>
            <person name="Copeland A."/>
            <person name="Barry K.W."/>
            <person name="Cichocki N."/>
            <person name="Veneault-Fourrey C."/>
            <person name="LaButti K."/>
            <person name="Lindquist E.A."/>
            <person name="Lipzen A."/>
            <person name="Lundell T."/>
            <person name="Morin E."/>
            <person name="Murat C."/>
            <person name="Sun H."/>
            <person name="Tunlid A."/>
            <person name="Henrissat B."/>
            <person name="Grigoriev I.V."/>
            <person name="Hibbett D.S."/>
            <person name="Martin F."/>
            <person name="Nordberg H.P."/>
            <person name="Cantor M.N."/>
            <person name="Hua S.X."/>
        </authorList>
    </citation>
    <scope>NUCLEOTIDE SEQUENCE [LARGE SCALE GENOMIC DNA]</scope>
    <source>
        <strain evidence="2 3">F 1598</strain>
    </source>
</reference>
<dbReference type="EMBL" id="KN832978">
    <property type="protein sequence ID" value="KIM87850.1"/>
    <property type="molecule type" value="Genomic_DNA"/>
</dbReference>
<evidence type="ECO:0000256" key="1">
    <source>
        <dbReference type="SAM" id="MobiDB-lite"/>
    </source>
</evidence>
<dbReference type="Proteomes" id="UP000054166">
    <property type="component" value="Unassembled WGS sequence"/>
</dbReference>
<feature type="region of interest" description="Disordered" evidence="1">
    <location>
        <begin position="1"/>
        <end position="29"/>
    </location>
</feature>
<dbReference type="InParanoid" id="A0A0C3FTY5"/>
<dbReference type="HOGENOM" id="CLU_799528_0_0_1"/>